<evidence type="ECO:0000313" key="2">
    <source>
        <dbReference type="EMBL" id="KAG2606461.1"/>
    </source>
</evidence>
<keyword evidence="1" id="KW-1133">Transmembrane helix</keyword>
<keyword evidence="1" id="KW-0812">Transmembrane</keyword>
<sequence length="178" mass="19953">MLRVREHHIAFTSSSCRDLLYFTCFLFVLVLVPWQGQGMKTRMVEAHLHLVPRVVNEKVGVLEGGPISTNSKLVGMETSIGHVDKSLAALLRCFDDLHARTNNQHRGGVQEGEHIAENSGADYFADTEVEDQDHHYAITVRVWVTPPHEAGVLGHPPRRDKLYIKTLTRKNGVAPRNA</sequence>
<evidence type="ECO:0000256" key="1">
    <source>
        <dbReference type="SAM" id="Phobius"/>
    </source>
</evidence>
<evidence type="ECO:0000313" key="3">
    <source>
        <dbReference type="Proteomes" id="UP000823388"/>
    </source>
</evidence>
<keyword evidence="3" id="KW-1185">Reference proteome</keyword>
<feature type="transmembrane region" description="Helical" evidence="1">
    <location>
        <begin position="19"/>
        <end position="36"/>
    </location>
</feature>
<protein>
    <submittedName>
        <fullName evidence="2">Uncharacterized protein</fullName>
    </submittedName>
</protein>
<name>A0A8T0T598_PANVG</name>
<dbReference type="EMBL" id="CM029044">
    <property type="protein sequence ID" value="KAG2606461.1"/>
    <property type="molecule type" value="Genomic_DNA"/>
</dbReference>
<accession>A0A8T0T598</accession>
<comment type="caution">
    <text evidence="2">The sequence shown here is derived from an EMBL/GenBank/DDBJ whole genome shotgun (WGS) entry which is preliminary data.</text>
</comment>
<reference evidence="2" key="1">
    <citation type="submission" date="2020-05" db="EMBL/GenBank/DDBJ databases">
        <title>WGS assembly of Panicum virgatum.</title>
        <authorList>
            <person name="Lovell J.T."/>
            <person name="Jenkins J."/>
            <person name="Shu S."/>
            <person name="Juenger T.E."/>
            <person name="Schmutz J."/>
        </authorList>
    </citation>
    <scope>NUCLEOTIDE SEQUENCE</scope>
    <source>
        <strain evidence="2">AP13</strain>
    </source>
</reference>
<gene>
    <name evidence="2" type="ORF">PVAP13_4NG195800</name>
</gene>
<keyword evidence="1" id="KW-0472">Membrane</keyword>
<dbReference type="Proteomes" id="UP000823388">
    <property type="component" value="Chromosome 4N"/>
</dbReference>
<organism evidence="2 3">
    <name type="scientific">Panicum virgatum</name>
    <name type="common">Blackwell switchgrass</name>
    <dbReference type="NCBI Taxonomy" id="38727"/>
    <lineage>
        <taxon>Eukaryota</taxon>
        <taxon>Viridiplantae</taxon>
        <taxon>Streptophyta</taxon>
        <taxon>Embryophyta</taxon>
        <taxon>Tracheophyta</taxon>
        <taxon>Spermatophyta</taxon>
        <taxon>Magnoliopsida</taxon>
        <taxon>Liliopsida</taxon>
        <taxon>Poales</taxon>
        <taxon>Poaceae</taxon>
        <taxon>PACMAD clade</taxon>
        <taxon>Panicoideae</taxon>
        <taxon>Panicodae</taxon>
        <taxon>Paniceae</taxon>
        <taxon>Panicinae</taxon>
        <taxon>Panicum</taxon>
        <taxon>Panicum sect. Hiantes</taxon>
    </lineage>
</organism>
<dbReference type="AlphaFoldDB" id="A0A8T0T598"/>
<proteinExistence type="predicted"/>